<dbReference type="Gene3D" id="3.90.230.10">
    <property type="entry name" value="Creatinase/methionine aminopeptidase superfamily"/>
    <property type="match status" value="1"/>
</dbReference>
<dbReference type="InterPro" id="IPR050659">
    <property type="entry name" value="Peptidase_M24B"/>
</dbReference>
<dbReference type="EMBL" id="BNDS01000015">
    <property type="protein sequence ID" value="GHH99811.1"/>
    <property type="molecule type" value="Genomic_DNA"/>
</dbReference>
<reference evidence="3 4" key="1">
    <citation type="journal article" date="2022" name="Int. J. Syst. Evol. Microbiol.">
        <title>Neobacillus kokaensis sp. nov., isolated from soil.</title>
        <authorList>
            <person name="Yuki K."/>
            <person name="Matsubara H."/>
            <person name="Yamaguchi S."/>
        </authorList>
    </citation>
    <scope>NUCLEOTIDE SEQUENCE [LARGE SCALE GENOMIC DNA]</scope>
    <source>
        <strain evidence="3 4">LOB 377</strain>
    </source>
</reference>
<organism evidence="3 4">
    <name type="scientific">Neobacillus kokaensis</name>
    <dbReference type="NCBI Taxonomy" id="2759023"/>
    <lineage>
        <taxon>Bacteria</taxon>
        <taxon>Bacillati</taxon>
        <taxon>Bacillota</taxon>
        <taxon>Bacilli</taxon>
        <taxon>Bacillales</taxon>
        <taxon>Bacillaceae</taxon>
        <taxon>Neobacillus</taxon>
    </lineage>
</organism>
<proteinExistence type="predicted"/>
<dbReference type="InterPro" id="IPR029149">
    <property type="entry name" value="Creatin/AminoP/Spt16_N"/>
</dbReference>
<dbReference type="Gene3D" id="3.40.350.10">
    <property type="entry name" value="Creatinase/prolidase N-terminal domain"/>
    <property type="match status" value="1"/>
</dbReference>
<dbReference type="SUPFAM" id="SSF53092">
    <property type="entry name" value="Creatinase/prolidase N-terminal domain"/>
    <property type="match status" value="1"/>
</dbReference>
<feature type="domain" description="Peptidase M24" evidence="1">
    <location>
        <begin position="168"/>
        <end position="363"/>
    </location>
</feature>
<keyword evidence="4" id="KW-1185">Reference proteome</keyword>
<accession>A0ABQ3N6X8</accession>
<evidence type="ECO:0000313" key="4">
    <source>
        <dbReference type="Proteomes" id="UP000637074"/>
    </source>
</evidence>
<dbReference type="InterPro" id="IPR000994">
    <property type="entry name" value="Pept_M24"/>
</dbReference>
<dbReference type="InterPro" id="IPR000587">
    <property type="entry name" value="Creatinase_N"/>
</dbReference>
<dbReference type="SUPFAM" id="SSF55920">
    <property type="entry name" value="Creatinase/aminopeptidase"/>
    <property type="match status" value="1"/>
</dbReference>
<dbReference type="RefSeq" id="WP_191274732.1">
    <property type="nucleotide sequence ID" value="NZ_BNDS01000015.1"/>
</dbReference>
<dbReference type="InterPro" id="IPR036005">
    <property type="entry name" value="Creatinase/aminopeptidase-like"/>
</dbReference>
<dbReference type="Proteomes" id="UP000637074">
    <property type="component" value="Unassembled WGS sequence"/>
</dbReference>
<evidence type="ECO:0000259" key="1">
    <source>
        <dbReference type="Pfam" id="PF00557"/>
    </source>
</evidence>
<sequence length="380" mass="42413">MHTAIQTKKAKIMEQRWKKLDQGMEVNQFDAIIIYGKGMLTEYGNLFYYGGYYPIVRHGFVIYVKGQKPIAYYNTRADYYLAMQMGTIEDVRYVGMGDVVHSENGLYVEIAREINDANPSRVGIVGLKSYLKFEQYEYFTKHIKADVVDATGMMEDIKLIKSEEEIDLIRQSFALAEKSYETFKDAIRSGRTSSEIAGEIERVARGGGAIDTLIFVEEGPYFLRKATQTPLSNNALVTAFVELIDENGYWVEKGGLFVLGEPPKETMNLANACVAAMKEVKQIIKAGITVGEVADAIHKHTDGLDVKMGIWHGHGVGVDHDNPIIRDNGEDKLEEGMVISVHPNFSDANETVGASIADVFVVRKDGAESLSKLSYDITYL</sequence>
<dbReference type="PANTHER" id="PTHR46112">
    <property type="entry name" value="AMINOPEPTIDASE"/>
    <property type="match status" value="1"/>
</dbReference>
<evidence type="ECO:0000313" key="3">
    <source>
        <dbReference type="EMBL" id="GHH99811.1"/>
    </source>
</evidence>
<dbReference type="CDD" id="cd01066">
    <property type="entry name" value="APP_MetAP"/>
    <property type="match status" value="1"/>
</dbReference>
<dbReference type="Pfam" id="PF01321">
    <property type="entry name" value="Creatinase_N"/>
    <property type="match status" value="1"/>
</dbReference>
<feature type="domain" description="Creatinase N-terminal" evidence="2">
    <location>
        <begin position="16"/>
        <end position="157"/>
    </location>
</feature>
<gene>
    <name evidence="3" type="primary">pepQ_2</name>
    <name evidence="3" type="ORF">AM1BK_33540</name>
</gene>
<protein>
    <submittedName>
        <fullName evidence="3">Peptidase M24</fullName>
    </submittedName>
</protein>
<dbReference type="Pfam" id="PF00557">
    <property type="entry name" value="Peptidase_M24"/>
    <property type="match status" value="1"/>
</dbReference>
<dbReference type="PANTHER" id="PTHR46112:SF2">
    <property type="entry name" value="XAA-PRO AMINOPEPTIDASE P-RELATED"/>
    <property type="match status" value="1"/>
</dbReference>
<comment type="caution">
    <text evidence="3">The sequence shown here is derived from an EMBL/GenBank/DDBJ whole genome shotgun (WGS) entry which is preliminary data.</text>
</comment>
<evidence type="ECO:0000259" key="2">
    <source>
        <dbReference type="Pfam" id="PF01321"/>
    </source>
</evidence>
<name>A0ABQ3N6X8_9BACI</name>